<sequence length="306" mass="33363">MSFIPLKPIPLKDRMSMIFVGMGQIDVRDGAFVVVDEVNGERMHIPVGSVACLLLEPGTRVSHAAVKLASVVGTLLIWVGDAGVRLYSAGQPGGARSDKLLYQAQLALDESLRLKVVRKMFELRFGEEPPSRRSVEQLRGIEGARVRKTYQVLAKQYGLKWQGRRYDPKQWDASDVANQCLSAATACLYGITEAAILAAGYAPAIGFLHTGKPLSFVYDIADIVKFETVVPAAFRIAAKNPPMPEREVRIACRDAFKQTRLLQRIIPMIEEVLAAGEIEPPPPPADAVPPAIPEPASIGDSGHRSQ</sequence>
<keyword evidence="2" id="KW-1185">Reference proteome</keyword>
<protein>
    <submittedName>
        <fullName evidence="1">Type I-E CRISPR-associated endonuclease Cas1</fullName>
    </submittedName>
</protein>
<evidence type="ECO:0000313" key="2">
    <source>
        <dbReference type="Proteomes" id="UP001319846"/>
    </source>
</evidence>
<evidence type="ECO:0000313" key="1">
    <source>
        <dbReference type="EMBL" id="MBZ5488461.1"/>
    </source>
</evidence>
<keyword evidence="1" id="KW-0540">Nuclease</keyword>
<keyword evidence="1" id="KW-0378">Hydrolase</keyword>
<proteinExistence type="predicted"/>
<name>A0ACC5VW75_9GAMM</name>
<dbReference type="EMBL" id="JABYQT010000008">
    <property type="protein sequence ID" value="MBZ5488461.1"/>
    <property type="molecule type" value="Genomic_DNA"/>
</dbReference>
<reference evidence="1" key="1">
    <citation type="submission" date="2020-06" db="EMBL/GenBank/DDBJ databases">
        <title>Whole Genome Sequence of Halomonas aquamarina MB598.</title>
        <authorList>
            <person name="Pervaiz M."/>
            <person name="Fariq A."/>
            <person name="Yasmin A."/>
            <person name="Welch M."/>
        </authorList>
    </citation>
    <scope>NUCLEOTIDE SEQUENCE</scope>
    <source>
        <strain evidence="1">MB598</strain>
    </source>
</reference>
<gene>
    <name evidence="1" type="primary">cas1e</name>
    <name evidence="1" type="ORF">HW452_13100</name>
</gene>
<dbReference type="Proteomes" id="UP001319846">
    <property type="component" value="Unassembled WGS sequence"/>
</dbReference>
<keyword evidence="1" id="KW-0255">Endonuclease</keyword>
<organism evidence="1 2">
    <name type="scientific">Vreelandella aquamarina</name>
    <dbReference type="NCBI Taxonomy" id="77097"/>
    <lineage>
        <taxon>Bacteria</taxon>
        <taxon>Pseudomonadati</taxon>
        <taxon>Pseudomonadota</taxon>
        <taxon>Gammaproteobacteria</taxon>
        <taxon>Oceanospirillales</taxon>
        <taxon>Halomonadaceae</taxon>
        <taxon>Vreelandella</taxon>
    </lineage>
</organism>
<accession>A0ACC5VW75</accession>
<comment type="caution">
    <text evidence="1">The sequence shown here is derived from an EMBL/GenBank/DDBJ whole genome shotgun (WGS) entry which is preliminary data.</text>
</comment>